<proteinExistence type="predicted"/>
<name>V6K5E5_STRRC</name>
<reference evidence="1 2" key="1">
    <citation type="journal article" date="2014" name="Genome Announc.">
        <title>Draft Genome Sequence of Streptomyces roseochromogenes subsp. oscitans DS 12.976, Producer of the Aminocoumarin Antibiotic Clorobiocin.</title>
        <authorList>
            <person name="Ruckert C."/>
            <person name="Kalinowski J."/>
            <person name="Heide L."/>
            <person name="Apel A.K."/>
        </authorList>
    </citation>
    <scope>NUCLEOTIDE SEQUENCE [LARGE SCALE GENOMIC DNA]</scope>
    <source>
        <strain evidence="1 2">DS 12.976</strain>
    </source>
</reference>
<dbReference type="PATRIC" id="fig|1352936.5.peg.5310"/>
<evidence type="ECO:0000313" key="1">
    <source>
        <dbReference type="EMBL" id="EST27352.1"/>
    </source>
</evidence>
<dbReference type="AlphaFoldDB" id="V6K5E5"/>
<sequence>MLGPEWQVSGLLSSALLVHPLGFHCALDIHANTLQISAFVTTSRNPAQDVEAVTVTMPVEDADGEAVAEMLHNEVLPHFGRQDAIAALRLLSMPLRDAKIPAVAQGSTSRTEIELRLGDGGNPVITVVMTSPHDDSVQVGLLLDRLTTDRAIRCARAALHDQLLTVGPTRGRFAPDVDTVLDALPGLSASQSQAGPRFTIIRTPDDALKIRHDAHAIAPDAPLGLAIPDTTVATAYAVLRAYTAAE</sequence>
<accession>V6K5E5</accession>
<dbReference type="HOGENOM" id="CLU_1128577_0_0_11"/>
<gene>
    <name evidence="1" type="ORF">M878_25475</name>
</gene>
<dbReference type="Proteomes" id="UP000017984">
    <property type="component" value="Chromosome"/>
</dbReference>
<dbReference type="STRING" id="1352936.M878_25475"/>
<keyword evidence="2" id="KW-1185">Reference proteome</keyword>
<organism evidence="1 2">
    <name type="scientific">Streptomyces roseochromogenus subsp. oscitans DS 12.976</name>
    <dbReference type="NCBI Taxonomy" id="1352936"/>
    <lineage>
        <taxon>Bacteria</taxon>
        <taxon>Bacillati</taxon>
        <taxon>Actinomycetota</taxon>
        <taxon>Actinomycetes</taxon>
        <taxon>Kitasatosporales</taxon>
        <taxon>Streptomycetaceae</taxon>
        <taxon>Streptomyces</taxon>
    </lineage>
</organism>
<dbReference type="EMBL" id="AWQX01000214">
    <property type="protein sequence ID" value="EST27352.1"/>
    <property type="molecule type" value="Genomic_DNA"/>
</dbReference>
<comment type="caution">
    <text evidence="1">The sequence shown here is derived from an EMBL/GenBank/DDBJ whole genome shotgun (WGS) entry which is preliminary data.</text>
</comment>
<protein>
    <submittedName>
        <fullName evidence="1">Uncharacterized protein</fullName>
    </submittedName>
</protein>
<evidence type="ECO:0000313" key="2">
    <source>
        <dbReference type="Proteomes" id="UP000017984"/>
    </source>
</evidence>